<dbReference type="InterPro" id="IPR017900">
    <property type="entry name" value="4Fe4S_Fe_S_CS"/>
</dbReference>
<dbReference type="Gene3D" id="3.30.70.20">
    <property type="match status" value="1"/>
</dbReference>
<sequence length="72" mass="7751">MTHSPTAGEPVVDRRRCSGCGRCVAACPLRILSLEPEGYRKRLVMAAFPCCTRCGACAGVCPLQALRMAEPR</sequence>
<protein>
    <submittedName>
        <fullName evidence="6">Electron transport complex protein RnfB</fullName>
    </submittedName>
</protein>
<dbReference type="Pfam" id="PF12838">
    <property type="entry name" value="Fer4_7"/>
    <property type="match status" value="1"/>
</dbReference>
<proteinExistence type="predicted"/>
<name>A0ABM9D7B8_9BACT</name>
<dbReference type="RefSeq" id="WP_305731955.1">
    <property type="nucleotide sequence ID" value="NZ_OW150024.1"/>
</dbReference>
<dbReference type="InterPro" id="IPR050572">
    <property type="entry name" value="Fe-S_Ferredoxin"/>
</dbReference>
<evidence type="ECO:0000256" key="3">
    <source>
        <dbReference type="ARBA" id="ARBA00023004"/>
    </source>
</evidence>
<evidence type="ECO:0000313" key="7">
    <source>
        <dbReference type="Proteomes" id="UP001295463"/>
    </source>
</evidence>
<keyword evidence="4" id="KW-0411">Iron-sulfur</keyword>
<evidence type="ECO:0000256" key="4">
    <source>
        <dbReference type="ARBA" id="ARBA00023014"/>
    </source>
</evidence>
<dbReference type="SUPFAM" id="SSF54862">
    <property type="entry name" value="4Fe-4S ferredoxins"/>
    <property type="match status" value="1"/>
</dbReference>
<evidence type="ECO:0000256" key="1">
    <source>
        <dbReference type="ARBA" id="ARBA00022485"/>
    </source>
</evidence>
<dbReference type="PANTHER" id="PTHR43687">
    <property type="entry name" value="ADENYLYLSULFATE REDUCTASE, BETA SUBUNIT"/>
    <property type="match status" value="1"/>
</dbReference>
<dbReference type="InterPro" id="IPR017896">
    <property type="entry name" value="4Fe4S_Fe-S-bd"/>
</dbReference>
<dbReference type="PANTHER" id="PTHR43687:SF1">
    <property type="entry name" value="FERREDOXIN III"/>
    <property type="match status" value="1"/>
</dbReference>
<keyword evidence="1" id="KW-0004">4Fe-4S</keyword>
<evidence type="ECO:0000259" key="5">
    <source>
        <dbReference type="PROSITE" id="PS51379"/>
    </source>
</evidence>
<gene>
    <name evidence="6" type="ORF">GEAMG1_1284</name>
</gene>
<organism evidence="6 7">
    <name type="scientific">Trichlorobacter ammonificans</name>
    <dbReference type="NCBI Taxonomy" id="2916410"/>
    <lineage>
        <taxon>Bacteria</taxon>
        <taxon>Pseudomonadati</taxon>
        <taxon>Thermodesulfobacteriota</taxon>
        <taxon>Desulfuromonadia</taxon>
        <taxon>Geobacterales</taxon>
        <taxon>Geobacteraceae</taxon>
        <taxon>Trichlorobacter</taxon>
    </lineage>
</organism>
<evidence type="ECO:0000256" key="2">
    <source>
        <dbReference type="ARBA" id="ARBA00022723"/>
    </source>
</evidence>
<feature type="domain" description="4Fe-4S ferredoxin-type" evidence="5">
    <location>
        <begin position="41"/>
        <end position="71"/>
    </location>
</feature>
<reference evidence="6 7" key="1">
    <citation type="submission" date="2022-03" db="EMBL/GenBank/DDBJ databases">
        <authorList>
            <person name="Koch H."/>
        </authorList>
    </citation>
    <scope>NUCLEOTIDE SEQUENCE [LARGE SCALE GENOMIC DNA]</scope>
    <source>
        <strain evidence="6 7">G1</strain>
    </source>
</reference>
<keyword evidence="3" id="KW-0408">Iron</keyword>
<feature type="domain" description="4Fe-4S ferredoxin-type" evidence="5">
    <location>
        <begin position="8"/>
        <end position="37"/>
    </location>
</feature>
<dbReference type="EMBL" id="OW150024">
    <property type="protein sequence ID" value="CAH2031114.1"/>
    <property type="molecule type" value="Genomic_DNA"/>
</dbReference>
<dbReference type="PROSITE" id="PS51379">
    <property type="entry name" value="4FE4S_FER_2"/>
    <property type="match status" value="2"/>
</dbReference>
<accession>A0ABM9D7B8</accession>
<keyword evidence="2" id="KW-0479">Metal-binding</keyword>
<keyword evidence="7" id="KW-1185">Reference proteome</keyword>
<dbReference type="PROSITE" id="PS00198">
    <property type="entry name" value="4FE4S_FER_1"/>
    <property type="match status" value="2"/>
</dbReference>
<evidence type="ECO:0000313" key="6">
    <source>
        <dbReference type="EMBL" id="CAH2031114.1"/>
    </source>
</evidence>
<dbReference type="Proteomes" id="UP001295463">
    <property type="component" value="Chromosome"/>
</dbReference>